<dbReference type="InterPro" id="IPR052016">
    <property type="entry name" value="Bact_Sigma-Reg"/>
</dbReference>
<dbReference type="InterPro" id="IPR001932">
    <property type="entry name" value="PPM-type_phosphatase-like_dom"/>
</dbReference>
<protein>
    <submittedName>
        <fullName evidence="4">Stage II sporulation protein E</fullName>
    </submittedName>
</protein>
<accession>A0A2S6FZE0</accession>
<feature type="transmembrane region" description="Helical" evidence="2">
    <location>
        <begin position="182"/>
        <end position="203"/>
    </location>
</feature>
<evidence type="ECO:0000256" key="2">
    <source>
        <dbReference type="SAM" id="Phobius"/>
    </source>
</evidence>
<dbReference type="InterPro" id="IPR036457">
    <property type="entry name" value="PPM-type-like_dom_sf"/>
</dbReference>
<dbReference type="PANTHER" id="PTHR43156">
    <property type="entry name" value="STAGE II SPORULATION PROTEIN E-RELATED"/>
    <property type="match status" value="1"/>
</dbReference>
<feature type="transmembrane region" description="Helical" evidence="2">
    <location>
        <begin position="209"/>
        <end position="238"/>
    </location>
</feature>
<feature type="transmembrane region" description="Helical" evidence="2">
    <location>
        <begin position="141"/>
        <end position="161"/>
    </location>
</feature>
<keyword evidence="2" id="KW-0812">Transmembrane</keyword>
<dbReference type="OrthoDB" id="9763774at2"/>
<dbReference type="NCBIfam" id="TIGR02865">
    <property type="entry name" value="spore_II_E"/>
    <property type="match status" value="1"/>
</dbReference>
<feature type="domain" description="PPM-type phosphatase" evidence="3">
    <location>
        <begin position="575"/>
        <end position="786"/>
    </location>
</feature>
<keyword evidence="2" id="KW-1133">Transmembrane helix</keyword>
<evidence type="ECO:0000313" key="5">
    <source>
        <dbReference type="Proteomes" id="UP000239863"/>
    </source>
</evidence>
<dbReference type="AlphaFoldDB" id="A0A2S6FZE0"/>
<dbReference type="Proteomes" id="UP000239863">
    <property type="component" value="Unassembled WGS sequence"/>
</dbReference>
<dbReference type="GO" id="GO:0004722">
    <property type="term" value="F:protein serine/threonine phosphatase activity"/>
    <property type="evidence" value="ECO:0007669"/>
    <property type="project" value="InterPro"/>
</dbReference>
<dbReference type="PANTHER" id="PTHR43156:SF2">
    <property type="entry name" value="STAGE II SPORULATION PROTEIN E"/>
    <property type="match status" value="1"/>
</dbReference>
<dbReference type="Pfam" id="PF07228">
    <property type="entry name" value="SpoIIE"/>
    <property type="match status" value="1"/>
</dbReference>
<dbReference type="STRING" id="37659.GCA_000703125_00783"/>
<comment type="caution">
    <text evidence="4">The sequence shown here is derived from an EMBL/GenBank/DDBJ whole genome shotgun (WGS) entry which is preliminary data.</text>
</comment>
<sequence length="790" mass="88501">MQYGAEVVTYKRLKESAKEEKREEYVSVIKIILYFLAAISISRVMLINSTAPFGIAFIMAVVNEKKDKLDIAVGTGALIGYVTLYNKIEDIALYIIIIGSSILFAHLTTKINRRKRITYLTVIMLLESIFFRIIISGYTLGINILTSIFQIGCIIPIYIIIDYALTCSKDFKSKHLFTNEEIISMAILLSLTISGTWGIKIFNIDIRNVIGLVFVCIMAYVNGSSTGAATGVSIGIIMGITSDNMVNYVVVYSICGFIMGIFKETGKWFTALSYITVFTLLKVYLGLSTDFKLIEGVLSVLIFMSIPNKVYDKISVELGWEKKQDIINESYMYKLKEVFTEKLDSFSDVLLNMSSTLNNLVDNDKLQMKTKSSALVENLADRVCSNCDMKSICWKREMHCTYIAFSELIQNYQEGIPRIPEEIDRKCVKRTSLIKNSEELLNSYVINEMWKSRLGEGRILLASQIHNMAKSIGEIVKDFSSEVCINNEIERHIRRYLNKFNIKINDILCYDDRNARLKVKITLASCGGGQKCVKEILPVINEAVGRPMCIFDEGCVINPESNNCTVTFEETPKYHVATAISRRCKDGEVLNGDSYSFGKIKDGTYMTIISDGMGSGPQASEESRAAIELIEKFTNAGFDKITAINTVNSIMGFKFSEDEKFSTLDLNSIDLYSGKITFMKVGAVASFIKRAEKIDIIKSKTLPIGVLDKVDIDIIDKKVKNGDIVVTVSDGVLDCCEGGSIEWLAEYLVKSNKNTPKELAEDIIEKVKELSGGKIKDDMTAIVSKVYNLY</sequence>
<dbReference type="RefSeq" id="WP_104409566.1">
    <property type="nucleotide sequence ID" value="NZ_PTIS01000004.1"/>
</dbReference>
<feature type="transmembrane region" description="Helical" evidence="2">
    <location>
        <begin position="245"/>
        <end position="262"/>
    </location>
</feature>
<dbReference type="InterPro" id="IPR045768">
    <property type="entry name" value="SpoIIE_N"/>
</dbReference>
<gene>
    <name evidence="4" type="ORF">BD821_104128</name>
</gene>
<dbReference type="Pfam" id="PF19732">
    <property type="entry name" value="SpoIIE_N"/>
    <property type="match status" value="1"/>
</dbReference>
<evidence type="ECO:0000313" key="4">
    <source>
        <dbReference type="EMBL" id="PPK48858.1"/>
    </source>
</evidence>
<evidence type="ECO:0000256" key="1">
    <source>
        <dbReference type="ARBA" id="ARBA00022801"/>
    </source>
</evidence>
<dbReference type="EMBL" id="PTIS01000004">
    <property type="protein sequence ID" value="PPK48858.1"/>
    <property type="molecule type" value="Genomic_DNA"/>
</dbReference>
<feature type="transmembrane region" description="Helical" evidence="2">
    <location>
        <begin position="91"/>
        <end position="108"/>
    </location>
</feature>
<dbReference type="InterPro" id="IPR014221">
    <property type="entry name" value="SpoII_E"/>
</dbReference>
<reference evidence="4 5" key="1">
    <citation type="submission" date="2018-02" db="EMBL/GenBank/DDBJ databases">
        <title>Genomic Encyclopedia of Archaeal and Bacterial Type Strains, Phase II (KMG-II): from individual species to whole genera.</title>
        <authorList>
            <person name="Goeker M."/>
        </authorList>
    </citation>
    <scope>NUCLEOTIDE SEQUENCE [LARGE SCALE GENOMIC DNA]</scope>
    <source>
        <strain evidence="4 5">DSM 15099</strain>
    </source>
</reference>
<name>A0A2S6FZE0_9CLOT</name>
<proteinExistence type="predicted"/>
<keyword evidence="2" id="KW-0472">Membrane</keyword>
<dbReference type="SUPFAM" id="SSF81606">
    <property type="entry name" value="PP2C-like"/>
    <property type="match status" value="1"/>
</dbReference>
<feature type="transmembrane region" description="Helical" evidence="2">
    <location>
        <begin position="268"/>
        <end position="285"/>
    </location>
</feature>
<dbReference type="Gene3D" id="3.60.40.10">
    <property type="entry name" value="PPM-type phosphatase domain"/>
    <property type="match status" value="1"/>
</dbReference>
<organism evidence="4 5">
    <name type="scientific">Clostridium algidicarnis DSM 15099</name>
    <dbReference type="NCBI Taxonomy" id="1121295"/>
    <lineage>
        <taxon>Bacteria</taxon>
        <taxon>Bacillati</taxon>
        <taxon>Bacillota</taxon>
        <taxon>Clostridia</taxon>
        <taxon>Eubacteriales</taxon>
        <taxon>Clostridiaceae</taxon>
        <taxon>Clostridium</taxon>
    </lineage>
</organism>
<dbReference type="SMART" id="SM00331">
    <property type="entry name" value="PP2C_SIG"/>
    <property type="match status" value="1"/>
</dbReference>
<keyword evidence="1" id="KW-0378">Hydrolase</keyword>
<evidence type="ECO:0000259" key="3">
    <source>
        <dbReference type="SMART" id="SM00331"/>
    </source>
</evidence>
<feature type="transmembrane region" description="Helical" evidence="2">
    <location>
        <begin position="31"/>
        <end position="62"/>
    </location>
</feature>